<protein>
    <submittedName>
        <fullName evidence="2">Uncharacterized protein</fullName>
    </submittedName>
</protein>
<evidence type="ECO:0000313" key="2">
    <source>
        <dbReference type="EMBL" id="KAA8887010.1"/>
    </source>
</evidence>
<sequence length="223" mass="22810">MTIPDGMTAQSMERFAMTIKRVTGPRISALLAAGVLATSVLGYSTICAPASTAEGGDGPEASEDLKCTGGKGTVSIAENDDGVIVGAAFLGGGFTKESGSEKSRCPREQKNPDEPLGRSGKVAIAKKGDACEISAKIGEAEVEVEENGETTIEKSQAGSVVVTAPLNDAKWTAKANDKAKDGDGEEASITAEGDIQGVKLTDCATVPQGIFKVTNIVATMKGR</sequence>
<proteinExistence type="predicted"/>
<gene>
    <name evidence="2" type="ORF">F3087_20855</name>
</gene>
<name>A0A5N0EDX6_9NOCA</name>
<dbReference type="EMBL" id="VXLC01000009">
    <property type="protein sequence ID" value="KAA8887010.1"/>
    <property type="molecule type" value="Genomic_DNA"/>
</dbReference>
<evidence type="ECO:0000256" key="1">
    <source>
        <dbReference type="SAM" id="MobiDB-lite"/>
    </source>
</evidence>
<comment type="caution">
    <text evidence="2">The sequence shown here is derived from an EMBL/GenBank/DDBJ whole genome shotgun (WGS) entry which is preliminary data.</text>
</comment>
<keyword evidence="3" id="KW-1185">Reference proteome</keyword>
<accession>A0A5N0EDX6</accession>
<feature type="compositionally biased region" description="Basic and acidic residues" evidence="1">
    <location>
        <begin position="98"/>
        <end position="116"/>
    </location>
</feature>
<dbReference type="AlphaFoldDB" id="A0A5N0EDX6"/>
<reference evidence="2 3" key="1">
    <citation type="submission" date="2019-09" db="EMBL/GenBank/DDBJ databases">
        <authorList>
            <person name="Wang X."/>
        </authorList>
    </citation>
    <scope>NUCLEOTIDE SEQUENCE [LARGE SCALE GENOMIC DNA]</scope>
    <source>
        <strain evidence="2 3">CICC 11023</strain>
    </source>
</reference>
<feature type="region of interest" description="Disordered" evidence="1">
    <location>
        <begin position="96"/>
        <end position="119"/>
    </location>
</feature>
<dbReference type="RefSeq" id="WP_150403706.1">
    <property type="nucleotide sequence ID" value="NZ_VXLC01000009.1"/>
</dbReference>
<dbReference type="Proteomes" id="UP000323876">
    <property type="component" value="Unassembled WGS sequence"/>
</dbReference>
<evidence type="ECO:0000313" key="3">
    <source>
        <dbReference type="Proteomes" id="UP000323876"/>
    </source>
</evidence>
<organism evidence="2 3">
    <name type="scientific">Nocardia colli</name>
    <dbReference type="NCBI Taxonomy" id="2545717"/>
    <lineage>
        <taxon>Bacteria</taxon>
        <taxon>Bacillati</taxon>
        <taxon>Actinomycetota</taxon>
        <taxon>Actinomycetes</taxon>
        <taxon>Mycobacteriales</taxon>
        <taxon>Nocardiaceae</taxon>
        <taxon>Nocardia</taxon>
    </lineage>
</organism>